<accession>A0A934RW92</accession>
<proteinExistence type="predicted"/>
<reference evidence="2" key="1">
    <citation type="submission" date="2021-01" db="EMBL/GenBank/DDBJ databases">
        <title>Modified the classification status of verrucomicrobia.</title>
        <authorList>
            <person name="Feng X."/>
        </authorList>
    </citation>
    <scope>NUCLEOTIDE SEQUENCE</scope>
    <source>
        <strain evidence="2">KCTC 12986</strain>
    </source>
</reference>
<protein>
    <submittedName>
        <fullName evidence="2">Uncharacterized protein</fullName>
    </submittedName>
</protein>
<keyword evidence="1" id="KW-0175">Coiled coil</keyword>
<gene>
    <name evidence="2" type="ORF">JIN78_14645</name>
</gene>
<keyword evidence="3" id="KW-1185">Reference proteome</keyword>
<feature type="coiled-coil region" evidence="1">
    <location>
        <begin position="40"/>
        <end position="74"/>
    </location>
</feature>
<dbReference type="EMBL" id="JAENIO010000047">
    <property type="protein sequence ID" value="MBK1835305.1"/>
    <property type="molecule type" value="Genomic_DNA"/>
</dbReference>
<organism evidence="2 3">
    <name type="scientific">Roseibacillus ishigakijimensis</name>
    <dbReference type="NCBI Taxonomy" id="454146"/>
    <lineage>
        <taxon>Bacteria</taxon>
        <taxon>Pseudomonadati</taxon>
        <taxon>Verrucomicrobiota</taxon>
        <taxon>Verrucomicrobiia</taxon>
        <taxon>Verrucomicrobiales</taxon>
        <taxon>Verrucomicrobiaceae</taxon>
        <taxon>Roseibacillus</taxon>
    </lineage>
</organism>
<evidence type="ECO:0000256" key="1">
    <source>
        <dbReference type="SAM" id="Coils"/>
    </source>
</evidence>
<dbReference type="RefSeq" id="WP_377173676.1">
    <property type="nucleotide sequence ID" value="NZ_JBHUJA010000001.1"/>
</dbReference>
<dbReference type="Proteomes" id="UP000604083">
    <property type="component" value="Unassembled WGS sequence"/>
</dbReference>
<evidence type="ECO:0000313" key="3">
    <source>
        <dbReference type="Proteomes" id="UP000604083"/>
    </source>
</evidence>
<comment type="caution">
    <text evidence="2">The sequence shown here is derived from an EMBL/GenBank/DDBJ whole genome shotgun (WGS) entry which is preliminary data.</text>
</comment>
<dbReference type="AlphaFoldDB" id="A0A934RW92"/>
<name>A0A934RW92_9BACT</name>
<sequence length="112" mass="12657">MSRNRKKRTTISPTLLALMILTAISLGGTGLVHTVLKNRQLEVKREIERVDRRLKEKERDVTNLEIRIGQMENRWDLRNALVAAGTELRGIPLEAIEDISTVGVLPEMAKAE</sequence>
<evidence type="ECO:0000313" key="2">
    <source>
        <dbReference type="EMBL" id="MBK1835305.1"/>
    </source>
</evidence>